<evidence type="ECO:0000256" key="1">
    <source>
        <dbReference type="SAM" id="MobiDB-lite"/>
    </source>
</evidence>
<evidence type="ECO:0000313" key="3">
    <source>
        <dbReference type="Proteomes" id="UP001266305"/>
    </source>
</evidence>
<feature type="non-terminal residue" evidence="2">
    <location>
        <position position="1"/>
    </location>
</feature>
<accession>A0ABQ9T8K8</accession>
<protein>
    <submittedName>
        <fullName evidence="2">Uncharacterized protein</fullName>
    </submittedName>
</protein>
<feature type="compositionally biased region" description="Basic and acidic residues" evidence="1">
    <location>
        <begin position="1"/>
        <end position="16"/>
    </location>
</feature>
<dbReference type="Proteomes" id="UP001266305">
    <property type="component" value="Unassembled WGS sequence"/>
</dbReference>
<dbReference type="EMBL" id="JASSZA010000411">
    <property type="protein sequence ID" value="KAK2081076.1"/>
    <property type="molecule type" value="Genomic_DNA"/>
</dbReference>
<keyword evidence="3" id="KW-1185">Reference proteome</keyword>
<feature type="compositionally biased region" description="Basic residues" evidence="1">
    <location>
        <begin position="17"/>
        <end position="32"/>
    </location>
</feature>
<feature type="region of interest" description="Disordered" evidence="1">
    <location>
        <begin position="1"/>
        <end position="51"/>
    </location>
</feature>
<organism evidence="2 3">
    <name type="scientific">Saguinus oedipus</name>
    <name type="common">Cotton-top tamarin</name>
    <name type="synonym">Oedipomidas oedipus</name>
    <dbReference type="NCBI Taxonomy" id="9490"/>
    <lineage>
        <taxon>Eukaryota</taxon>
        <taxon>Metazoa</taxon>
        <taxon>Chordata</taxon>
        <taxon>Craniata</taxon>
        <taxon>Vertebrata</taxon>
        <taxon>Euteleostomi</taxon>
        <taxon>Mammalia</taxon>
        <taxon>Eutheria</taxon>
        <taxon>Euarchontoglires</taxon>
        <taxon>Primates</taxon>
        <taxon>Haplorrhini</taxon>
        <taxon>Platyrrhini</taxon>
        <taxon>Cebidae</taxon>
        <taxon>Callitrichinae</taxon>
        <taxon>Saguinus</taxon>
    </lineage>
</organism>
<feature type="non-terminal residue" evidence="2">
    <location>
        <position position="51"/>
    </location>
</feature>
<proteinExistence type="predicted"/>
<name>A0ABQ9T8K8_SAGOE</name>
<sequence>KQDDAEHRGRFTDVRRRQAGRRRTQGQIHRHSTGADSQTCGVDRQDNAEHR</sequence>
<gene>
    <name evidence="2" type="ORF">P7K49_040191</name>
</gene>
<comment type="caution">
    <text evidence="2">The sequence shown here is derived from an EMBL/GenBank/DDBJ whole genome shotgun (WGS) entry which is preliminary data.</text>
</comment>
<evidence type="ECO:0000313" key="2">
    <source>
        <dbReference type="EMBL" id="KAK2081076.1"/>
    </source>
</evidence>
<reference evidence="2 3" key="1">
    <citation type="submission" date="2023-05" db="EMBL/GenBank/DDBJ databases">
        <title>B98-5 Cell Line De Novo Hybrid Assembly: An Optical Mapping Approach.</title>
        <authorList>
            <person name="Kananen K."/>
            <person name="Auerbach J.A."/>
            <person name="Kautto E."/>
            <person name="Blachly J.S."/>
        </authorList>
    </citation>
    <scope>NUCLEOTIDE SEQUENCE [LARGE SCALE GENOMIC DNA]</scope>
    <source>
        <strain evidence="2">B95-8</strain>
        <tissue evidence="2">Cell line</tissue>
    </source>
</reference>